<dbReference type="CDD" id="cd11717">
    <property type="entry name" value="THUMP_THUMPD1_like"/>
    <property type="match status" value="1"/>
</dbReference>
<reference evidence="2" key="1">
    <citation type="journal article" date="2014" name="Microb. Cell Fact.">
        <title>Exploiting Issatchenkia orientalis SD108 for succinic acid production.</title>
        <authorList>
            <person name="Xiao H."/>
            <person name="Shao Z."/>
            <person name="Jiang Y."/>
            <person name="Dole S."/>
            <person name="Zhao H."/>
        </authorList>
    </citation>
    <scope>NUCLEOTIDE SEQUENCE [LARGE SCALE GENOMIC DNA]</scope>
    <source>
        <strain evidence="2">SD108</strain>
    </source>
</reference>
<dbReference type="EMBL" id="JQFK01000004">
    <property type="protein sequence ID" value="KGK40024.1"/>
    <property type="molecule type" value="Genomic_DNA"/>
</dbReference>
<dbReference type="AlphaFoldDB" id="A0A099P6Z6"/>
<dbReference type="eggNOG" id="KOG3943">
    <property type="taxonomic scope" value="Eukaryota"/>
</dbReference>
<dbReference type="VEuPathDB" id="FungiDB:C5L36_0E00410"/>
<evidence type="ECO:0000313" key="1">
    <source>
        <dbReference type="EMBL" id="KGK40024.1"/>
    </source>
</evidence>
<sequence>MAKRKGGSNAGKDKKRQRSYTLIEPGTYGLYATCPKFKEVAAAKEMRLILQDAIDKYYPEEKDTTAVRCEGNEKGGEAEVGGCEEVDIEDEIAKEIKEIKKNDDKAKHNRNNKELRMREIPIGVESLVFFKLRQPIKPSEIVVKMCNDLYESKAKMGRFIQRIVAIDRSCNATENEFKKLLEASVDRYVHDEMQEGKDLFESYNVNLVKRNFDTISRDEFMEMIQGEMDKQFGEGTTQLRYKGARTLINVYCFKNNIGIGIVKNKDFERLCKFNVQQIFEKVMKEEDAA</sequence>
<dbReference type="PANTHER" id="PTHR13452">
    <property type="entry name" value="THUMP DOMAIN CONTAINING PROTEIN 1-RELATED"/>
    <property type="match status" value="1"/>
</dbReference>
<name>A0A099P6Z6_PICKU</name>
<dbReference type="InterPro" id="IPR040183">
    <property type="entry name" value="THUMPD1-like"/>
</dbReference>
<dbReference type="GO" id="GO:0006400">
    <property type="term" value="P:tRNA modification"/>
    <property type="evidence" value="ECO:0007669"/>
    <property type="project" value="InterPro"/>
</dbReference>
<gene>
    <name evidence="1" type="ORF">JL09_g725</name>
</gene>
<comment type="caution">
    <text evidence="1">The sequence shown here is derived from an EMBL/GenBank/DDBJ whole genome shotgun (WGS) entry which is preliminary data.</text>
</comment>
<dbReference type="Proteomes" id="UP000029867">
    <property type="component" value="Unassembled WGS sequence"/>
</dbReference>
<dbReference type="GO" id="GO:0003723">
    <property type="term" value="F:RNA binding"/>
    <property type="evidence" value="ECO:0007669"/>
    <property type="project" value="InterPro"/>
</dbReference>
<proteinExistence type="predicted"/>
<accession>A0A099P6Z6</accession>
<dbReference type="Gene3D" id="3.30.2300.10">
    <property type="entry name" value="THUMP superfamily"/>
    <property type="match status" value="1"/>
</dbReference>
<organism evidence="1 2">
    <name type="scientific">Pichia kudriavzevii</name>
    <name type="common">Yeast</name>
    <name type="synonym">Issatchenkia orientalis</name>
    <dbReference type="NCBI Taxonomy" id="4909"/>
    <lineage>
        <taxon>Eukaryota</taxon>
        <taxon>Fungi</taxon>
        <taxon>Dikarya</taxon>
        <taxon>Ascomycota</taxon>
        <taxon>Saccharomycotina</taxon>
        <taxon>Pichiomycetes</taxon>
        <taxon>Pichiales</taxon>
        <taxon>Pichiaceae</taxon>
        <taxon>Pichia</taxon>
    </lineage>
</organism>
<protein>
    <submittedName>
        <fullName evidence="1">Uncharacterized protein</fullName>
    </submittedName>
</protein>
<evidence type="ECO:0000313" key="2">
    <source>
        <dbReference type="Proteomes" id="UP000029867"/>
    </source>
</evidence>
<dbReference type="PANTHER" id="PTHR13452:SF10">
    <property type="entry name" value="THUMP DOMAIN-CONTAINING PROTEIN 1"/>
    <property type="match status" value="1"/>
</dbReference>
<dbReference type="HOGENOM" id="CLU_039352_2_2_1"/>